<dbReference type="Proteomes" id="UP000814128">
    <property type="component" value="Unassembled WGS sequence"/>
</dbReference>
<organism evidence="1 2">
    <name type="scientific">Vararia minispora EC-137</name>
    <dbReference type="NCBI Taxonomy" id="1314806"/>
    <lineage>
        <taxon>Eukaryota</taxon>
        <taxon>Fungi</taxon>
        <taxon>Dikarya</taxon>
        <taxon>Basidiomycota</taxon>
        <taxon>Agaricomycotina</taxon>
        <taxon>Agaricomycetes</taxon>
        <taxon>Russulales</taxon>
        <taxon>Lachnocladiaceae</taxon>
        <taxon>Vararia</taxon>
    </lineage>
</organism>
<reference evidence="1" key="1">
    <citation type="submission" date="2021-02" db="EMBL/GenBank/DDBJ databases">
        <authorList>
            <consortium name="DOE Joint Genome Institute"/>
            <person name="Ahrendt S."/>
            <person name="Looney B.P."/>
            <person name="Miyauchi S."/>
            <person name="Morin E."/>
            <person name="Drula E."/>
            <person name="Courty P.E."/>
            <person name="Chicoki N."/>
            <person name="Fauchery L."/>
            <person name="Kohler A."/>
            <person name="Kuo A."/>
            <person name="Labutti K."/>
            <person name="Pangilinan J."/>
            <person name="Lipzen A."/>
            <person name="Riley R."/>
            <person name="Andreopoulos W."/>
            <person name="He G."/>
            <person name="Johnson J."/>
            <person name="Barry K.W."/>
            <person name="Grigoriev I.V."/>
            <person name="Nagy L."/>
            <person name="Hibbett D."/>
            <person name="Henrissat B."/>
            <person name="Matheny P.B."/>
            <person name="Labbe J."/>
            <person name="Martin F."/>
        </authorList>
    </citation>
    <scope>NUCLEOTIDE SEQUENCE</scope>
    <source>
        <strain evidence="1">EC-137</strain>
    </source>
</reference>
<comment type="caution">
    <text evidence="1">The sequence shown here is derived from an EMBL/GenBank/DDBJ whole genome shotgun (WGS) entry which is preliminary data.</text>
</comment>
<proteinExistence type="predicted"/>
<evidence type="ECO:0000313" key="1">
    <source>
        <dbReference type="EMBL" id="KAI0030439.1"/>
    </source>
</evidence>
<evidence type="ECO:0000313" key="2">
    <source>
        <dbReference type="Proteomes" id="UP000814128"/>
    </source>
</evidence>
<sequence length="341" mass="37271">MSDPSLDLSQPIADLLRSGTAAAHETAEHSKGAGYLARGELTREEYARFLIMLYHVYSTLEQALEQHASHPVLAPTYNPALLSRAPALEADIAHILSVSTSALPNHPLWASLVTDPPPALSRYTARLRTLRDSSSPALLLAHGYVRYLGDLSGGQFIRRRVQKAYGLEGDIGTAFYEFGRLGNTAAHAALGDMKRIKEWYREGMNRGVGEDLDLKVMVLAEANRVFEFNNGLFETLEPPSKLSLPPPLLPPVHALGDPTSPIEPTKNERPYPLQVSGKSAEGTEPLGEGTYTTQGVVSFILAMCLAHFVLVVGGFTGNRGWEKYVTAMEWIAHTRARLLGM</sequence>
<gene>
    <name evidence="1" type="ORF">K488DRAFT_54270</name>
</gene>
<accession>A0ACB8QF48</accession>
<keyword evidence="2" id="KW-1185">Reference proteome</keyword>
<dbReference type="EMBL" id="MU273622">
    <property type="protein sequence ID" value="KAI0030439.1"/>
    <property type="molecule type" value="Genomic_DNA"/>
</dbReference>
<reference evidence="1" key="2">
    <citation type="journal article" date="2022" name="New Phytol.">
        <title>Evolutionary transition to the ectomycorrhizal habit in the genomes of a hyperdiverse lineage of mushroom-forming fungi.</title>
        <authorList>
            <person name="Looney B."/>
            <person name="Miyauchi S."/>
            <person name="Morin E."/>
            <person name="Drula E."/>
            <person name="Courty P.E."/>
            <person name="Kohler A."/>
            <person name="Kuo A."/>
            <person name="LaButti K."/>
            <person name="Pangilinan J."/>
            <person name="Lipzen A."/>
            <person name="Riley R."/>
            <person name="Andreopoulos W."/>
            <person name="He G."/>
            <person name="Johnson J."/>
            <person name="Nolan M."/>
            <person name="Tritt A."/>
            <person name="Barry K.W."/>
            <person name="Grigoriev I.V."/>
            <person name="Nagy L.G."/>
            <person name="Hibbett D."/>
            <person name="Henrissat B."/>
            <person name="Matheny P.B."/>
            <person name="Labbe J."/>
            <person name="Martin F.M."/>
        </authorList>
    </citation>
    <scope>NUCLEOTIDE SEQUENCE</scope>
    <source>
        <strain evidence="1">EC-137</strain>
    </source>
</reference>
<protein>
    <submittedName>
        <fullName evidence="1">Heme oxygenase</fullName>
    </submittedName>
</protein>
<name>A0ACB8QF48_9AGAM</name>